<evidence type="ECO:0000256" key="2">
    <source>
        <dbReference type="ARBA" id="ARBA00023172"/>
    </source>
</evidence>
<comment type="caution">
    <text evidence="3">The sequence shown here is derived from an EMBL/GenBank/DDBJ whole genome shotgun (WGS) entry which is preliminary data.</text>
</comment>
<dbReference type="InterPro" id="IPR010998">
    <property type="entry name" value="Integrase_recombinase_N"/>
</dbReference>
<accession>A0ABV8SG73</accession>
<sequence>MAKRTDFRFVVKEAQVTMRNNLQRYATIVVKDLRRGVFTVHPVTDFIRSRYGSKDNYNTQKTPAEAIKRFLNWLFVENHAIYGLNSFEHFQIKHGVDYLNYLSEIKQNKTKTVNAAERYLTEFYDFLQRRKIINNIVPSRKSINDTLESPFSSEGLAMPTQGLHQSKISDFPNAELAQLFLETAYNVAPDIAFGVYLQFLGGLRRGEVVNLTIGSIQAAGAYGSGGMITEVRDRTELFVRIRDAAKNSVKQPRDQAILLSPMLPVLYKRHLQWLAANSRSKSDNPLFIDTFGNAMSGAVYEIRFTKVKKAFMKRLEQLKSPHVSYLNKYTWGTHIGRGIFTNIIARYKAKTPHELAAFRGDRTIDAALRYMSTLRVQEEINRGLEDIFTL</sequence>
<organism evidence="3 4">
    <name type="scientific">Cohnella boryungensis</name>
    <dbReference type="NCBI Taxonomy" id="768479"/>
    <lineage>
        <taxon>Bacteria</taxon>
        <taxon>Bacillati</taxon>
        <taxon>Bacillota</taxon>
        <taxon>Bacilli</taxon>
        <taxon>Bacillales</taxon>
        <taxon>Paenibacillaceae</taxon>
        <taxon>Cohnella</taxon>
    </lineage>
</organism>
<reference evidence="4" key="1">
    <citation type="journal article" date="2019" name="Int. J. Syst. Evol. Microbiol.">
        <title>The Global Catalogue of Microorganisms (GCM) 10K type strain sequencing project: providing services to taxonomists for standard genome sequencing and annotation.</title>
        <authorList>
            <consortium name="The Broad Institute Genomics Platform"/>
            <consortium name="The Broad Institute Genome Sequencing Center for Infectious Disease"/>
            <person name="Wu L."/>
            <person name="Ma J."/>
        </authorList>
    </citation>
    <scope>NUCLEOTIDE SEQUENCE [LARGE SCALE GENOMIC DNA]</scope>
    <source>
        <strain evidence="4">CGMCC 4.1641</strain>
    </source>
</reference>
<keyword evidence="1" id="KW-0238">DNA-binding</keyword>
<dbReference type="InterPro" id="IPR013762">
    <property type="entry name" value="Integrase-like_cat_sf"/>
</dbReference>
<evidence type="ECO:0000313" key="4">
    <source>
        <dbReference type="Proteomes" id="UP001595755"/>
    </source>
</evidence>
<dbReference type="Proteomes" id="UP001595755">
    <property type="component" value="Unassembled WGS sequence"/>
</dbReference>
<dbReference type="RefSeq" id="WP_204601690.1">
    <property type="nucleotide sequence ID" value="NZ_JBHSED010000058.1"/>
</dbReference>
<gene>
    <name evidence="3" type="ORF">ACFO1S_22675</name>
</gene>
<keyword evidence="2" id="KW-0233">DNA recombination</keyword>
<dbReference type="InterPro" id="IPR011010">
    <property type="entry name" value="DNA_brk_join_enz"/>
</dbReference>
<protein>
    <submittedName>
        <fullName evidence="3">Uncharacterized protein</fullName>
    </submittedName>
</protein>
<dbReference type="EMBL" id="JBHSED010000058">
    <property type="protein sequence ID" value="MFC4306235.1"/>
    <property type="molecule type" value="Genomic_DNA"/>
</dbReference>
<dbReference type="Gene3D" id="1.10.150.130">
    <property type="match status" value="1"/>
</dbReference>
<dbReference type="SUPFAM" id="SSF56349">
    <property type="entry name" value="DNA breaking-rejoining enzymes"/>
    <property type="match status" value="1"/>
</dbReference>
<name>A0ABV8SG73_9BACL</name>
<keyword evidence="4" id="KW-1185">Reference proteome</keyword>
<evidence type="ECO:0000256" key="1">
    <source>
        <dbReference type="ARBA" id="ARBA00023125"/>
    </source>
</evidence>
<proteinExistence type="predicted"/>
<evidence type="ECO:0000313" key="3">
    <source>
        <dbReference type="EMBL" id="MFC4306235.1"/>
    </source>
</evidence>
<dbReference type="Gene3D" id="1.10.443.10">
    <property type="entry name" value="Intergrase catalytic core"/>
    <property type="match status" value="1"/>
</dbReference>